<comment type="caution">
    <text evidence="1">The sequence shown here is derived from an EMBL/GenBank/DDBJ whole genome shotgun (WGS) entry which is preliminary data.</text>
</comment>
<keyword evidence="2" id="KW-1185">Reference proteome</keyword>
<proteinExistence type="predicted"/>
<organism evidence="1 2">
    <name type="scientific">Citrus sinensis</name>
    <name type="common">Sweet orange</name>
    <name type="synonym">Citrus aurantium var. sinensis</name>
    <dbReference type="NCBI Taxonomy" id="2711"/>
    <lineage>
        <taxon>Eukaryota</taxon>
        <taxon>Viridiplantae</taxon>
        <taxon>Streptophyta</taxon>
        <taxon>Embryophyta</taxon>
        <taxon>Tracheophyta</taxon>
        <taxon>Spermatophyta</taxon>
        <taxon>Magnoliopsida</taxon>
        <taxon>eudicotyledons</taxon>
        <taxon>Gunneridae</taxon>
        <taxon>Pentapetalae</taxon>
        <taxon>rosids</taxon>
        <taxon>malvids</taxon>
        <taxon>Sapindales</taxon>
        <taxon>Rutaceae</taxon>
        <taxon>Aurantioideae</taxon>
        <taxon>Citrus</taxon>
    </lineage>
</organism>
<dbReference type="EMBL" id="CM039175">
    <property type="protein sequence ID" value="KAH9737716.1"/>
    <property type="molecule type" value="Genomic_DNA"/>
</dbReference>
<accession>A0ACB8JY80</accession>
<dbReference type="Proteomes" id="UP000829398">
    <property type="component" value="Chromosome 6"/>
</dbReference>
<protein>
    <submittedName>
        <fullName evidence="1">rRNA biogenesis protein RRP5</fullName>
    </submittedName>
</protein>
<evidence type="ECO:0000313" key="1">
    <source>
        <dbReference type="EMBL" id="KAH9737716.1"/>
    </source>
</evidence>
<sequence>MAASSRKSQKKSSKDGPKFNKASKKQFKNSKKQINDAVEAQALALPPDDDVPVFPRGGGHSLTQRERDEIHAEVDAEFEAVERGLHKKNKKKKKKTERKANETVDDLGSLFGDGISGKLPRYANKITLKNISAGMKLWGVVAEVNEKDLVICLPGGLRGLARAADALDPILDNEIEANEDNLLPTIFHVGQLVSCIVLQLDDDKKEIGKRKIWLSLRLSLLYKGLSLETVQEGMVLTAYVKSIEDHGYILHFGLPSFTGFLPRNNLAENSGIDVKPGLLLQGVVRSIDRTRKVVYLSSDPDTVSKCVTKDLKGISIDLLVPGMMVSTRVQSILENGVMLSFLTYFTGTVDIFHLQNTFPTTNWKNDYNQHKKRMIGSLQHYPLGCGDCRSLSALYLVCAGYVSKNVNARILFVDPTSRAVGLTLNPYLLHNRAPPSHVKVGDIYDQSKVVRVDRGLGLLLDIPSTPVSTPAYVTISDVAEEEVRKLEKKYKEGSCVRVRILGFRHLEGLATGILKASAFEGLVFTHSDVKPGMVVKGKVIAVDSFGAIVQFPGGVKALCPLPHMSEFEIVKPGKKFKVGAELVFRVLGVKSKRITVTHKKTLVKSKLAILSSYAEATDRLITHGWITKIEKHGCFVRSELGLDPGCEPSSMYHVGQVVKCRIMSSIPASRRINLSFMMKPTRVSEDDLVKLGSLVSGVVDVVTPNAVVVYVIAKGYSKGTIPTEHLADHLEHATVMKSVIKPGYEFDQLLVLDNESSNLLLSAKYSLINSAQQLPSDASHIHPNSVVHGYVCNIIETGCFVRFLGRLTGFAPRSKAVDGQRADLSKTYCVGQSVRSNILDVNSETGRITLSLKQSCCSSTDASFMQEHFLLEEKIAMLQSSNHNGSELKWVEGFIIGSVIEGKVHESNDFGVVVSFEKHSDVYGFITHHQLAGATVETGSVIQASILDVAKAERLVDLSLKTVFIDRFREANSNRQAQKKVLSLPEYNHSIGYASVSDYNTQKFPQKQFLNGQSVIATVMALPSPSTAGRLLLLLKAISETETSSSKRAKKKSSYDVGSLVQAEITEIKPLELRLKFGIGFHGRIHITEVNDDKSNVVENLFSNFKIGQTVTARIIAKSNKPDMKKSFLWELSIKPSMLTVSEIGSKLLFEECDVSIGQRVTGYVYKVDNEWASLTISRHLKAQLFILDSACEPSELQQFQRRFHIGKAVTGHVLSINKEKKLLRLVLQPFQDGISDKTVDISNDNMQTFIHEGDIVGGRISKILSGVGGLVVQIGPHLYGRVHFTELKNICVSDPLSGYHEGQFVKCKVLEISRTVRGTLHVELSLRSSLDGMSSTNSSDLSTDVDTPGKHLEKIEDLSPNMIVQGYVKNVTSKGCFIMLSRKLDAKVLLSNLSDGYVESPEKEFPIGKLVAGRVLSVEPLSKRVEVTLKTSDSRTASQSEINNLSNLHVGDIVIGQIKRVESYGLFITIENTNLVGLCHVSELSEDHVDNIETIYRAGEKVKVKILKVDKEKRRISLGMKSSYFKNDADNLQMSSEEESDEAIEEVGSYNRSSLLENSSVAVQDMDMESEDGGSLVLAQIESRASVPPLEVNLDDEQLDMDNGISQNQRHTDEAKTIDEKNNRHAKKKEKEEREQEIRAAEERLLEKDAPRTPDEFERLVRSSPNSSFVWIKYMAFMLSMADVEKARSIAERYSFCYVEFQAGFGTEAVVKVFQRALQYCDPKKVHLALLGLYERTEQNKLADELLYKMIKKFKHSCKVWLRRVQRLLKQQQEGVQAVVQRALLSLPRHKHIKFISQTAILEFKNGVADRGRSMFEGILREYPKRTDLWSIYLDQEIRLGDVDLIRGLFERAISLSLPPKKMKFLFKKYLEYEKSVGEEERIEYVKQKAMEYVESTLA</sequence>
<gene>
    <name evidence="1" type="ORF">KPL71_018536</name>
</gene>
<name>A0ACB8JY80_CITSI</name>
<evidence type="ECO:0000313" key="2">
    <source>
        <dbReference type="Proteomes" id="UP000829398"/>
    </source>
</evidence>
<reference evidence="2" key="1">
    <citation type="journal article" date="2023" name="Hortic. Res.">
        <title>A chromosome-level phased genome enabling allele-level studies in sweet orange: a case study on citrus Huanglongbing tolerance.</title>
        <authorList>
            <person name="Wu B."/>
            <person name="Yu Q."/>
            <person name="Deng Z."/>
            <person name="Duan Y."/>
            <person name="Luo F."/>
            <person name="Gmitter F. Jr."/>
        </authorList>
    </citation>
    <scope>NUCLEOTIDE SEQUENCE [LARGE SCALE GENOMIC DNA]</scope>
    <source>
        <strain evidence="2">cv. Valencia</strain>
    </source>
</reference>